<proteinExistence type="predicted"/>
<feature type="compositionally biased region" description="Low complexity" evidence="1">
    <location>
        <begin position="163"/>
        <end position="176"/>
    </location>
</feature>
<gene>
    <name evidence="3" type="primary">LOC101383579</name>
</gene>
<protein>
    <submittedName>
        <fullName evidence="3">Uncharacterized protein LOC101383579</fullName>
    </submittedName>
</protein>
<name>A0A9B0GLH5_ODORO</name>
<keyword evidence="2" id="KW-1185">Reference proteome</keyword>
<organism evidence="2 3">
    <name type="scientific">Odobenus rosmarus divergens</name>
    <name type="common">Pacific walrus</name>
    <dbReference type="NCBI Taxonomy" id="9708"/>
    <lineage>
        <taxon>Eukaryota</taxon>
        <taxon>Metazoa</taxon>
        <taxon>Chordata</taxon>
        <taxon>Craniata</taxon>
        <taxon>Vertebrata</taxon>
        <taxon>Euteleostomi</taxon>
        <taxon>Mammalia</taxon>
        <taxon>Eutheria</taxon>
        <taxon>Laurasiatheria</taxon>
        <taxon>Carnivora</taxon>
        <taxon>Caniformia</taxon>
        <taxon>Pinnipedia</taxon>
        <taxon>Odobenidae</taxon>
        <taxon>Odobenus</taxon>
    </lineage>
</organism>
<feature type="region of interest" description="Disordered" evidence="1">
    <location>
        <begin position="138"/>
        <end position="215"/>
    </location>
</feature>
<evidence type="ECO:0000256" key="1">
    <source>
        <dbReference type="SAM" id="MobiDB-lite"/>
    </source>
</evidence>
<reference evidence="3" key="1">
    <citation type="submission" date="2025-08" db="UniProtKB">
        <authorList>
            <consortium name="RefSeq"/>
        </authorList>
    </citation>
    <scope>IDENTIFICATION</scope>
</reference>
<dbReference type="RefSeq" id="XP_004401629.1">
    <property type="nucleotide sequence ID" value="XM_004401572.1"/>
</dbReference>
<sequence>MKSCWASLGNKTRFQASQSQKNCFNYDLEFGSQFDWYLAMLKEAAHPQALRGLSNTFSTSQKSKQESGPFRAEEAGNGVEETAGKELPCEERGVTWQSALEKQLGKFQMPAHRRRLALTKVRPAGELRRAASLCSLGAPATSGRCALPGEAAGAQGRREEAAEPGSPGRPRGSAPPQRDRGGRMGTRRRRRGEPLGGPGARALRRAAPAGPERGF</sequence>
<feature type="region of interest" description="Disordered" evidence="1">
    <location>
        <begin position="56"/>
        <end position="88"/>
    </location>
</feature>
<evidence type="ECO:0000313" key="2">
    <source>
        <dbReference type="Proteomes" id="UP000245340"/>
    </source>
</evidence>
<dbReference type="Proteomes" id="UP000245340">
    <property type="component" value="Unplaced"/>
</dbReference>
<accession>A0A9B0GLH5</accession>
<dbReference type="AlphaFoldDB" id="A0A9B0GLH5"/>
<evidence type="ECO:0000313" key="3">
    <source>
        <dbReference type="RefSeq" id="XP_004401629.1"/>
    </source>
</evidence>
<feature type="compositionally biased region" description="Low complexity" evidence="1">
    <location>
        <begin position="205"/>
        <end position="215"/>
    </location>
</feature>